<proteinExistence type="predicted"/>
<sequence length="186" mass="21767">MNPAQKPIYPQLVLGPAQIRYGSYIAVWYLRKRSDDGLYLETTLLPDKHHYRHILKKSDTAMPYLLYEYTDYFENTPKDPRKIPKRKFEGHKKNPPAPDTTPNRNIKKMRRLLFEDENTTRTEVSLPSSKDRVRKPRKQTRRKLYVVANKEDQASTSQQPSEFSVVTNAADLKDISLLELSEDESI</sequence>
<evidence type="ECO:0000256" key="1">
    <source>
        <dbReference type="SAM" id="MobiDB-lite"/>
    </source>
</evidence>
<dbReference type="GeneID" id="108568839"/>
<feature type="region of interest" description="Disordered" evidence="1">
    <location>
        <begin position="117"/>
        <end position="142"/>
    </location>
</feature>
<organism evidence="2 3">
    <name type="scientific">Nicrophorus vespilloides</name>
    <name type="common">Boreal carrion beetle</name>
    <dbReference type="NCBI Taxonomy" id="110193"/>
    <lineage>
        <taxon>Eukaryota</taxon>
        <taxon>Metazoa</taxon>
        <taxon>Ecdysozoa</taxon>
        <taxon>Arthropoda</taxon>
        <taxon>Hexapoda</taxon>
        <taxon>Insecta</taxon>
        <taxon>Pterygota</taxon>
        <taxon>Neoptera</taxon>
        <taxon>Endopterygota</taxon>
        <taxon>Coleoptera</taxon>
        <taxon>Polyphaga</taxon>
        <taxon>Staphyliniformia</taxon>
        <taxon>Silphidae</taxon>
        <taxon>Nicrophorinae</taxon>
        <taxon>Nicrophorus</taxon>
    </lineage>
</organism>
<dbReference type="Proteomes" id="UP000695000">
    <property type="component" value="Unplaced"/>
</dbReference>
<protein>
    <submittedName>
        <fullName evidence="3">Uncharacterized protein LOC108568839</fullName>
    </submittedName>
</protein>
<evidence type="ECO:0000313" key="3">
    <source>
        <dbReference type="RefSeq" id="XP_017785628.1"/>
    </source>
</evidence>
<name>A0ABM1NFM8_NICVS</name>
<reference evidence="3" key="1">
    <citation type="submission" date="2025-08" db="UniProtKB">
        <authorList>
            <consortium name="RefSeq"/>
        </authorList>
    </citation>
    <scope>IDENTIFICATION</scope>
    <source>
        <tissue evidence="3">Whole Larva</tissue>
    </source>
</reference>
<keyword evidence="2" id="KW-1185">Reference proteome</keyword>
<gene>
    <name evidence="3" type="primary">LOC108568839</name>
</gene>
<evidence type="ECO:0000313" key="2">
    <source>
        <dbReference type="Proteomes" id="UP000695000"/>
    </source>
</evidence>
<feature type="region of interest" description="Disordered" evidence="1">
    <location>
        <begin position="78"/>
        <end position="105"/>
    </location>
</feature>
<feature type="compositionally biased region" description="Basic residues" evidence="1">
    <location>
        <begin position="83"/>
        <end position="94"/>
    </location>
</feature>
<feature type="compositionally biased region" description="Basic residues" evidence="1">
    <location>
        <begin position="132"/>
        <end position="142"/>
    </location>
</feature>
<accession>A0ABM1NFM8</accession>
<dbReference type="RefSeq" id="XP_017785628.1">
    <property type="nucleotide sequence ID" value="XM_017930139.1"/>
</dbReference>